<dbReference type="InterPro" id="IPR058538">
    <property type="entry name" value="Ig_TPPC8_2nd"/>
</dbReference>
<name>A0ABD3HPW4_9MARC</name>
<feature type="domain" description="TPPC8 second Ig-like" evidence="2">
    <location>
        <begin position="836"/>
        <end position="958"/>
    </location>
</feature>
<dbReference type="EMBL" id="JBJQOH010000003">
    <property type="protein sequence ID" value="KAL3692120.1"/>
    <property type="molecule type" value="Genomic_DNA"/>
</dbReference>
<evidence type="ECO:0000259" key="3">
    <source>
        <dbReference type="Pfam" id="PF24545"/>
    </source>
</evidence>
<dbReference type="InterPro" id="IPR058541">
    <property type="entry name" value="Ig_TPPC8_1st"/>
</dbReference>
<sequence>MEGVGFTLAQSLRQQLAPVVMVLATDKVEASCQKNSLTFVDLLRPFCSLANVNVPVRTASEQPYRLQEFYIRMFYASEICQPREEAAEEYLLEVVNSTIEKLPGEPEEDAQRKNDFWAALAAADARTPSFQKYSNEFMRTLAFSEHEAVDHPVASIQAVSSRDDHPVSRFAELYNAENLPPLIEEGAMDPKLLKLYVLVHDLQEGSVDRANEILLEMRSTFGVNNCRILCINSGSLEADDGSPNSSEDIWSSGSLRPVTPLNVSGVDKLDKDSSRPRRGRFITQADVEELTDFVLDIAVKHILPTMELKVRTLYQQVAATRKGLKNQIKNLWWRKGKDEVPDVANGPQYTYNSIESQIRVLGDYAFMLRDYELALSNYRLLSSDYKMDKAWKRYAGVQEMIGLSLFMLDQSRRESELCMDTAINYYHQKSGSSSAKYATRAALWLAEMHKARGQYREAAVVLFRSSTEEGSVRSALFLEQAAYCFLRIAPPMLRKYGFHLVLAGNQYSNYGQKKLAMFVYQCALRVFRDQGWNYISDHVHFHLGRLCQLLENNAFAVQFFKKVIASSHQSPTNQAKFLSEFLYVIEKSDRKGAVLDLDLPSVDLEHVYVHFEDQRTYASSAAASVPEEIWTSVEEGLVPAADKAVNWLDARTSNVKTTTMDYNVCVAGEDIGVDVEFSNPLQVALDISGVSLVCIFTAEGSAEESGQEKSEERMLDTSSSSDRVVQQDSQPGTPSAQGDIILSEEAFTLKAGESQVVRLRVRPSRAGHLNVLGVKWVLSKIAHGQRDFAVVGKKTKLRSNKRDEPPPHQRLKFQVLGHMPRLEVSLHEMPGRVNAGEVRRLVLELSNASAGALKSIKFKTDHPLFLLVGDSGDLDQEFPACLEVRTESSRTEDVAVVEEECAPSDSLFSFPEGTVLEGGSTVLWPLWLHARQAGTFTFNTVIYYEPDKLSSGLRYRTVRITHSLQVLPSLRVGIEITPSPLRLEQFLLRLDIENEHGAESFWLRQVSCAGNQWSLASLPPPIVENGDESEGADVRAAYLSASVCPSQLLPAGQNLSLFFKLLNISPGKLTAEGFTSNIRLGPAGSMEPLIDICKGPLLSFLLREKLHMKKPDFFSSSQEQVGGIAKVDNKRKTTNALPLEILHEAGRVDVMLISEQQDGMSTEKRTSSANDSSRIIVNDVCHCSVQGSEPVVWVLEGPRYVKHDFKEDPFCEVSFTLTISNRSNLDADVKVETFDLKSMPLPSSASNQEKRVGWFPLTSSPPPGVGESATGLTTTETVSSSAAAAAAVGTVSSEKVDVYGLSSCGPYMWCNLRSTKVSVAPGTSAEVPLCITIFAPGIYDISRYQVSWALQEKVIDLHGSHELKTSVTSPQKSSKSTEITYAAGFVPTSDKLGGISVASSRGSEGSARFGTEPGHPYLLTCVSGDDLISTRSR</sequence>
<dbReference type="SUPFAM" id="SSF48452">
    <property type="entry name" value="TPR-like"/>
    <property type="match status" value="1"/>
</dbReference>
<dbReference type="PANTHER" id="PTHR12975:SF6">
    <property type="entry name" value="TRAFFICKING PROTEIN PARTICLE COMPLEX SUBUNIT 8"/>
    <property type="match status" value="1"/>
</dbReference>
<accession>A0ABD3HPW4</accession>
<evidence type="ECO:0008006" key="6">
    <source>
        <dbReference type="Google" id="ProtNLM"/>
    </source>
</evidence>
<dbReference type="PANTHER" id="PTHR12975">
    <property type="entry name" value="TRANSPORT PROTEIN TRAPP"/>
    <property type="match status" value="1"/>
</dbReference>
<feature type="compositionally biased region" description="Basic and acidic residues" evidence="1">
    <location>
        <begin position="706"/>
        <end position="715"/>
    </location>
</feature>
<dbReference type="Proteomes" id="UP001633002">
    <property type="component" value="Unassembled WGS sequence"/>
</dbReference>
<proteinExistence type="predicted"/>
<dbReference type="Pfam" id="PF12739">
    <property type="entry name" value="TRAPPC-Trs85"/>
    <property type="match status" value="1"/>
</dbReference>
<dbReference type="Pfam" id="PF24545">
    <property type="entry name" value="Ig_TPPC8_1st"/>
    <property type="match status" value="1"/>
</dbReference>
<keyword evidence="5" id="KW-1185">Reference proteome</keyword>
<feature type="domain" description="TPPC8 first Ig-like" evidence="3">
    <location>
        <begin position="628"/>
        <end position="830"/>
    </location>
</feature>
<dbReference type="Pfam" id="PF24544">
    <property type="entry name" value="Ig_TPPC8_2nd"/>
    <property type="match status" value="1"/>
</dbReference>
<evidence type="ECO:0000259" key="2">
    <source>
        <dbReference type="Pfam" id="PF24544"/>
    </source>
</evidence>
<evidence type="ECO:0000313" key="5">
    <source>
        <dbReference type="Proteomes" id="UP001633002"/>
    </source>
</evidence>
<protein>
    <recommendedName>
        <fullName evidence="6">Trafficking protein particle complex subunit 8</fullName>
    </recommendedName>
</protein>
<reference evidence="4 5" key="1">
    <citation type="submission" date="2024-09" db="EMBL/GenBank/DDBJ databases">
        <title>Chromosome-scale assembly of Riccia sorocarpa.</title>
        <authorList>
            <person name="Paukszto L."/>
        </authorList>
    </citation>
    <scope>NUCLEOTIDE SEQUENCE [LARGE SCALE GENOMIC DNA]</scope>
    <source>
        <strain evidence="4">LP-2024</strain>
        <tissue evidence="4">Aerial parts of the thallus</tissue>
    </source>
</reference>
<feature type="region of interest" description="Disordered" evidence="1">
    <location>
        <begin position="703"/>
        <end position="738"/>
    </location>
</feature>
<feature type="compositionally biased region" description="Low complexity" evidence="1">
    <location>
        <begin position="718"/>
        <end position="730"/>
    </location>
</feature>
<dbReference type="InterPro" id="IPR011990">
    <property type="entry name" value="TPR-like_helical_dom_sf"/>
</dbReference>
<evidence type="ECO:0000256" key="1">
    <source>
        <dbReference type="SAM" id="MobiDB-lite"/>
    </source>
</evidence>
<evidence type="ECO:0000313" key="4">
    <source>
        <dbReference type="EMBL" id="KAL3692120.1"/>
    </source>
</evidence>
<dbReference type="InterPro" id="IPR024420">
    <property type="entry name" value="TRAPP_III_complex_Trs85"/>
</dbReference>
<organism evidence="4 5">
    <name type="scientific">Riccia sorocarpa</name>
    <dbReference type="NCBI Taxonomy" id="122646"/>
    <lineage>
        <taxon>Eukaryota</taxon>
        <taxon>Viridiplantae</taxon>
        <taxon>Streptophyta</taxon>
        <taxon>Embryophyta</taxon>
        <taxon>Marchantiophyta</taxon>
        <taxon>Marchantiopsida</taxon>
        <taxon>Marchantiidae</taxon>
        <taxon>Marchantiales</taxon>
        <taxon>Ricciaceae</taxon>
        <taxon>Riccia</taxon>
    </lineage>
</organism>
<gene>
    <name evidence="4" type="ORF">R1sor_005771</name>
</gene>
<comment type="caution">
    <text evidence="4">The sequence shown here is derived from an EMBL/GenBank/DDBJ whole genome shotgun (WGS) entry which is preliminary data.</text>
</comment>